<evidence type="ECO:0000256" key="4">
    <source>
        <dbReference type="ARBA" id="ARBA00022889"/>
    </source>
</evidence>
<dbReference type="EMBL" id="GGMS01010235">
    <property type="protein sequence ID" value="MBY79438.1"/>
    <property type="molecule type" value="Transcribed_RNA"/>
</dbReference>
<name>A0A2S2QNW5_9HEMI</name>
<evidence type="ECO:0000313" key="8">
    <source>
        <dbReference type="EMBL" id="MBY79438.1"/>
    </source>
</evidence>
<feature type="transmembrane region" description="Helical" evidence="7">
    <location>
        <begin position="120"/>
        <end position="138"/>
    </location>
</feature>
<dbReference type="Pfam" id="PF04923">
    <property type="entry name" value="Ninjurin"/>
    <property type="match status" value="1"/>
</dbReference>
<dbReference type="RefSeq" id="XP_025419495.1">
    <property type="nucleotide sequence ID" value="XM_025563710.1"/>
</dbReference>
<dbReference type="RefSeq" id="XP_025419494.1">
    <property type="nucleotide sequence ID" value="XM_025563709.1"/>
</dbReference>
<evidence type="ECO:0000256" key="3">
    <source>
        <dbReference type="ARBA" id="ARBA00022692"/>
    </source>
</evidence>
<gene>
    <name evidence="8" type="primary">Ninj2_0</name>
    <name evidence="10 11" type="synonym">LOC112689842</name>
    <name evidence="8" type="ORF">g.38687</name>
</gene>
<dbReference type="PANTHER" id="PTHR12316:SF17">
    <property type="entry name" value="NINJURIN C, ISOFORM D"/>
    <property type="match status" value="1"/>
</dbReference>
<evidence type="ECO:0000313" key="9">
    <source>
        <dbReference type="Proteomes" id="UP000694846"/>
    </source>
</evidence>
<evidence type="ECO:0000313" key="10">
    <source>
        <dbReference type="RefSeq" id="XP_025419494.1"/>
    </source>
</evidence>
<evidence type="ECO:0000256" key="7">
    <source>
        <dbReference type="SAM" id="Phobius"/>
    </source>
</evidence>
<dbReference type="InterPro" id="IPR007007">
    <property type="entry name" value="Ninjurin"/>
</dbReference>
<evidence type="ECO:0000256" key="5">
    <source>
        <dbReference type="ARBA" id="ARBA00022989"/>
    </source>
</evidence>
<reference evidence="10 11" key="2">
    <citation type="submission" date="2025-04" db="UniProtKB">
        <authorList>
            <consortium name="RefSeq"/>
        </authorList>
    </citation>
    <scope>IDENTIFICATION</scope>
    <source>
        <tissue evidence="10 11">Whole body</tissue>
    </source>
</reference>
<dbReference type="PANTHER" id="PTHR12316">
    <property type="entry name" value="NINJURIN-RELATED"/>
    <property type="match status" value="1"/>
</dbReference>
<keyword evidence="9" id="KW-1185">Reference proteome</keyword>
<evidence type="ECO:0000256" key="1">
    <source>
        <dbReference type="ARBA" id="ARBA00004141"/>
    </source>
</evidence>
<reference evidence="8" key="1">
    <citation type="submission" date="2018-04" db="EMBL/GenBank/DDBJ databases">
        <title>Transcriptome assembly of Sipha flava.</title>
        <authorList>
            <person name="Scully E.D."/>
            <person name="Geib S.M."/>
            <person name="Palmer N.A."/>
            <person name="Koch K."/>
            <person name="Bradshaw J."/>
            <person name="Heng-Moss T."/>
            <person name="Sarath G."/>
        </authorList>
    </citation>
    <scope>NUCLEOTIDE SEQUENCE</scope>
</reference>
<evidence type="ECO:0000256" key="2">
    <source>
        <dbReference type="ARBA" id="ARBA00008141"/>
    </source>
</evidence>
<dbReference type="GO" id="GO:0007155">
    <property type="term" value="P:cell adhesion"/>
    <property type="evidence" value="ECO:0007669"/>
    <property type="project" value="UniProtKB-KW"/>
</dbReference>
<organism evidence="8">
    <name type="scientific">Sipha flava</name>
    <name type="common">yellow sugarcane aphid</name>
    <dbReference type="NCBI Taxonomy" id="143950"/>
    <lineage>
        <taxon>Eukaryota</taxon>
        <taxon>Metazoa</taxon>
        <taxon>Ecdysozoa</taxon>
        <taxon>Arthropoda</taxon>
        <taxon>Hexapoda</taxon>
        <taxon>Insecta</taxon>
        <taxon>Pterygota</taxon>
        <taxon>Neoptera</taxon>
        <taxon>Paraneoptera</taxon>
        <taxon>Hemiptera</taxon>
        <taxon>Sternorrhyncha</taxon>
        <taxon>Aphidomorpha</taxon>
        <taxon>Aphidoidea</taxon>
        <taxon>Aphididae</taxon>
        <taxon>Sipha</taxon>
    </lineage>
</organism>
<proteinExistence type="inferred from homology"/>
<comment type="similarity">
    <text evidence="2">Belongs to the ninjurin family.</text>
</comment>
<keyword evidence="5 7" id="KW-1133">Transmembrane helix</keyword>
<keyword evidence="6 7" id="KW-0472">Membrane</keyword>
<evidence type="ECO:0000256" key="6">
    <source>
        <dbReference type="ARBA" id="ARBA00023136"/>
    </source>
</evidence>
<dbReference type="GO" id="GO:0042246">
    <property type="term" value="P:tissue regeneration"/>
    <property type="evidence" value="ECO:0007669"/>
    <property type="project" value="InterPro"/>
</dbReference>
<feature type="transmembrane region" description="Helical" evidence="7">
    <location>
        <begin position="150"/>
        <end position="174"/>
    </location>
</feature>
<protein>
    <submittedName>
        <fullName evidence="8 10 11">Ninjurin-2</fullName>
    </submittedName>
</protein>
<comment type="subcellular location">
    <subcellularLocation>
        <location evidence="1">Membrane</location>
        <topology evidence="1">Multi-pass membrane protein</topology>
    </subcellularLocation>
</comment>
<dbReference type="Proteomes" id="UP000694846">
    <property type="component" value="Unplaced"/>
</dbReference>
<accession>A0A2S2QNW5</accession>
<keyword evidence="3 7" id="KW-0812">Transmembrane</keyword>
<dbReference type="AlphaFoldDB" id="A0A2S2QNW5"/>
<feature type="transmembrane region" description="Helical" evidence="7">
    <location>
        <begin position="195"/>
        <end position="214"/>
    </location>
</feature>
<sequence>MSSKQSIDRYQAIKYSNIVQPKLIHIPEQTQQSDTKLTGPRPHEINMDDMNAQSLKTNNHAIGYNEKDSRISFTDNQADKEIPKNDDNFQPNQDVVIDQTIGIMDEDTPKAFNLYRNKKLISHGMMDVALFSANANQLRYVLEASDGSAVYIICIILLLTSIFLQILVGVALLLSARYNVTNCEQRIMAFKLGNYVIVGIFLITVVNIFITSFGGPAATSPTILATSVTEQPIL</sequence>
<dbReference type="OrthoDB" id="6114058at2759"/>
<dbReference type="GO" id="GO:0016020">
    <property type="term" value="C:membrane"/>
    <property type="evidence" value="ECO:0007669"/>
    <property type="project" value="UniProtKB-SubCell"/>
</dbReference>
<keyword evidence="4" id="KW-0130">Cell adhesion</keyword>
<evidence type="ECO:0000313" key="11">
    <source>
        <dbReference type="RefSeq" id="XP_025419495.1"/>
    </source>
</evidence>